<reference evidence="3 4" key="2">
    <citation type="submission" date="2018-11" db="EMBL/GenBank/DDBJ databases">
        <authorList>
            <consortium name="Pathogen Informatics"/>
        </authorList>
    </citation>
    <scope>NUCLEOTIDE SEQUENCE [LARGE SCALE GENOMIC DNA]</scope>
    <source>
        <strain evidence="3 4">Egypt</strain>
    </source>
</reference>
<feature type="coiled-coil region" evidence="1">
    <location>
        <begin position="146"/>
        <end position="180"/>
    </location>
</feature>
<evidence type="ECO:0000313" key="5">
    <source>
        <dbReference type="WBParaSite" id="ECPE_0001074901-mRNA-1"/>
    </source>
</evidence>
<evidence type="ECO:0000313" key="4">
    <source>
        <dbReference type="Proteomes" id="UP000272942"/>
    </source>
</evidence>
<dbReference type="OrthoDB" id="2286360at2759"/>
<reference evidence="5" key="1">
    <citation type="submission" date="2016-06" db="UniProtKB">
        <authorList>
            <consortium name="WormBaseParasite"/>
        </authorList>
    </citation>
    <scope>IDENTIFICATION</scope>
</reference>
<dbReference type="WBParaSite" id="ECPE_0001074901-mRNA-1">
    <property type="protein sequence ID" value="ECPE_0001074901-mRNA-1"/>
    <property type="gene ID" value="ECPE_0001074901"/>
</dbReference>
<protein>
    <submittedName>
        <fullName evidence="3 5">Uncharacterized protein</fullName>
    </submittedName>
</protein>
<name>A0A183AUT1_9TREM</name>
<feature type="compositionally biased region" description="Polar residues" evidence="2">
    <location>
        <begin position="21"/>
        <end position="40"/>
    </location>
</feature>
<feature type="compositionally biased region" description="Basic and acidic residues" evidence="2">
    <location>
        <begin position="1"/>
        <end position="13"/>
    </location>
</feature>
<keyword evidence="4" id="KW-1185">Reference proteome</keyword>
<evidence type="ECO:0000256" key="2">
    <source>
        <dbReference type="SAM" id="MobiDB-lite"/>
    </source>
</evidence>
<dbReference type="EMBL" id="UZAN01049557">
    <property type="protein sequence ID" value="VDP87515.1"/>
    <property type="molecule type" value="Genomic_DNA"/>
</dbReference>
<sequence length="1286" mass="142973">MYPLPDTKREYPKPIKLPLEESNNSTLSHQLGRSSSDDSSTGIVNINPQLLSLAGGKYNVVSRSPLNVAQSVQNTKLSQIHFAVPTAKDSLMYELSSFLSKPSSLRGKAHSCENLRPNGLIRKSNMSSVESDFLCRPTVVNSEEKGDASRAKIAAYETELQTLREELTRRSMEVEQMSQELLNVKRKEKIMQSRLNDSVYTESVKEDTFHNLKDKIGELYADLESLRCAHTQALDRQVDLQEEIAALRRSCDWYAEQLRLTQSGRDKLCSENGKLQSLLQERGEINHRLTHENNCLQAQLVCAQAASATAKRNLSAQLDAIRIDMIEREAIFERFSAERASLEKLNMERAGQVSALQHKVENLQTELQLAEEQIARQRNRLNYLEGYASSADLRQTELQSKLIQIEHKHQQQLAEDQQSFETSGNYSVTMKQMEALQRVCEEKDQALTLIAEEKASLESELNAAYREKDTLNVYLEQLRKNLVRIEESFDRARCELDSKQAQLMDLADQRNSLHQQIEELKQQLSDLMKSAAQSKQEDTRPAEAQPDDCSFAAQDENSKVVVSAEVAIQTEFSTVPPAQHIQVASYFNRIDSNSVMVNVPLGRNTPTSWDFMRSEPSLATSEHPLDERFSHVGKISALYQSNVLDGQTHCLAIPTNNVANQSSETVVEQDNSDSLLKKPNRNQELYHLPGLVCQSNWDAVSGLALLSSERSYTRSSVVSTPYEGDQQSYDKIHEVSTEKSLQSAGKLAGVQILDELPTEKSCICPVSPSGMNSKTVVFGEPGLNDAVRIDLNFEAMESGLHTQAAVSHLTTETYDYPPNGVDHSSDRNTVPYDYMEHCEAADGIQSPVGVVTQCASEGCDYSEDSGPNNQPQLSASNLHYDDQFSQTCEPPYFERVALSPLNALEAQVSSCRSESINPNGDPSVGHMYQNLSGDGHAFGKTDTHEKLKDTSSVTATSARNVENHLHDTVGPCVPNIVNRAENVQVKSAFGAPSVIASDEHPFMKAPSKNSLMIDASGCFHNGIDRIPGRDALLEALNEANQKAAEAISNLLAAQKETEVQNATIERETRIRQQAVKAHQQTVLELNATRTRLNELQSELESLRNQTQNLRTESTALRERQNACTSAHALELEALRSIIKATTDHVASMSLSLKKANEDKLQLQKELAHIKGGIRAQLERYRLFGPTKSVDWTGEENQTNSMTSVSLDVHKLESLIGENTTLPVFNSKPLTGLNKCFDTLQMEISSLEEQIVQHAIAVRNCVNGSVKSENEVIPAADGVAQFCDREP</sequence>
<dbReference type="PANTHER" id="PTHR43049:SF1">
    <property type="entry name" value="EARLY ENDOSOME ANTIGEN"/>
    <property type="match status" value="1"/>
</dbReference>
<evidence type="ECO:0000256" key="1">
    <source>
        <dbReference type="SAM" id="Coils"/>
    </source>
</evidence>
<feature type="region of interest" description="Disordered" evidence="2">
    <location>
        <begin position="1"/>
        <end position="40"/>
    </location>
</feature>
<dbReference type="PANTHER" id="PTHR43049">
    <property type="entry name" value="EARLY ENDOSOME ANTIGEN"/>
    <property type="match status" value="1"/>
</dbReference>
<accession>A0A183AUT1</accession>
<gene>
    <name evidence="3" type="ORF">ECPE_LOCUS10716</name>
</gene>
<keyword evidence="1" id="KW-0175">Coiled coil</keyword>
<evidence type="ECO:0000313" key="3">
    <source>
        <dbReference type="EMBL" id="VDP87515.1"/>
    </source>
</evidence>
<feature type="coiled-coil region" evidence="1">
    <location>
        <begin position="353"/>
        <end position="380"/>
    </location>
</feature>
<dbReference type="Proteomes" id="UP000272942">
    <property type="component" value="Unassembled WGS sequence"/>
</dbReference>
<dbReference type="Gene3D" id="6.10.250.3110">
    <property type="match status" value="1"/>
</dbReference>
<feature type="region of interest" description="Disordered" evidence="2">
    <location>
        <begin position="527"/>
        <end position="547"/>
    </location>
</feature>
<feature type="coiled-coil region" evidence="1">
    <location>
        <begin position="1029"/>
        <end position="1119"/>
    </location>
</feature>
<organism evidence="5">
    <name type="scientific">Echinostoma caproni</name>
    <dbReference type="NCBI Taxonomy" id="27848"/>
    <lineage>
        <taxon>Eukaryota</taxon>
        <taxon>Metazoa</taxon>
        <taxon>Spiralia</taxon>
        <taxon>Lophotrochozoa</taxon>
        <taxon>Platyhelminthes</taxon>
        <taxon>Trematoda</taxon>
        <taxon>Digenea</taxon>
        <taxon>Plagiorchiida</taxon>
        <taxon>Echinostomata</taxon>
        <taxon>Echinostomatoidea</taxon>
        <taxon>Echinostomatidae</taxon>
        <taxon>Echinostoma</taxon>
    </lineage>
</organism>
<proteinExistence type="predicted"/>